<dbReference type="Proteomes" id="UP000030460">
    <property type="component" value="Unassembled WGS sequence"/>
</dbReference>
<dbReference type="OrthoDB" id="9101120at2"/>
<proteinExistence type="predicted"/>
<comment type="caution">
    <text evidence="1">The sequence shown here is derived from an EMBL/GenBank/DDBJ whole genome shotgun (WGS) entry which is preliminary data.</text>
</comment>
<gene>
    <name evidence="1" type="ORF">NH14_031270</name>
</gene>
<reference evidence="1" key="1">
    <citation type="journal article" date="2015" name="Genome Announc.">
        <title>Draft Genome Sequence of the Polyhydroxyalkanoate-Producing Bacterium Burkholderia sacchari LMG 19450 Isolated from Brazilian Sugarcane Plantation Soil.</title>
        <authorList>
            <person name="Alexandrino P.M."/>
            <person name="Mendonca T.T."/>
            <person name="Guaman Bautista L.P."/>
            <person name="Cherix J."/>
            <person name="Lozano-Sakalauskas G.C."/>
            <person name="Fujita A."/>
            <person name="Ramos Filho E."/>
            <person name="Long P."/>
            <person name="Padilla G."/>
            <person name="Taciro M.K."/>
            <person name="Gomez J.G."/>
            <person name="Silva L.F."/>
        </authorList>
    </citation>
    <scope>NUCLEOTIDE SEQUENCE</scope>
    <source>
        <strain evidence="1">LMG 19450</strain>
    </source>
</reference>
<dbReference type="RefSeq" id="WP_161790896.1">
    <property type="nucleotide sequence ID" value="NZ_CADFGF010000021.1"/>
</dbReference>
<dbReference type="EMBL" id="JTDB02000015">
    <property type="protein sequence ID" value="NLP65540.1"/>
    <property type="molecule type" value="Genomic_DNA"/>
</dbReference>
<accession>A0A8T6ZN07</accession>
<evidence type="ECO:0000313" key="1">
    <source>
        <dbReference type="EMBL" id="NLP65540.1"/>
    </source>
</evidence>
<name>A0A8T6ZN07_9BURK</name>
<sequence length="45" mass="4894">MLDSRPTFDGLLAAWGIAREPVTLPMLEARRHQISDNAADATGVE</sequence>
<keyword evidence="2" id="KW-1185">Reference proteome</keyword>
<protein>
    <submittedName>
        <fullName evidence="1">Uncharacterized protein</fullName>
    </submittedName>
</protein>
<dbReference type="AlphaFoldDB" id="A0A8T6ZN07"/>
<evidence type="ECO:0000313" key="2">
    <source>
        <dbReference type="Proteomes" id="UP000030460"/>
    </source>
</evidence>
<organism evidence="1 2">
    <name type="scientific">Paraburkholderia sacchari</name>
    <dbReference type="NCBI Taxonomy" id="159450"/>
    <lineage>
        <taxon>Bacteria</taxon>
        <taxon>Pseudomonadati</taxon>
        <taxon>Pseudomonadota</taxon>
        <taxon>Betaproteobacteria</taxon>
        <taxon>Burkholderiales</taxon>
        <taxon>Burkholderiaceae</taxon>
        <taxon>Paraburkholderia</taxon>
    </lineage>
</organism>
<reference evidence="1" key="2">
    <citation type="submission" date="2020-04" db="EMBL/GenBank/DDBJ databases">
        <authorList>
            <person name="Alexandrino P."/>
            <person name="Mendonca T."/>
            <person name="Guaman L."/>
            <person name="Cherix J."/>
            <person name="Lozano-Sakalauskas G."/>
            <person name="Fujita A."/>
            <person name="Filho E.R."/>
            <person name="Long P."/>
            <person name="Padilla G."/>
            <person name="Taciro M.K."/>
            <person name="Gomez J.G."/>
            <person name="Silva L.F."/>
            <person name="Torres M."/>
        </authorList>
    </citation>
    <scope>NUCLEOTIDE SEQUENCE</scope>
    <source>
        <strain evidence="1">LMG 19450</strain>
    </source>
</reference>